<evidence type="ECO:0000256" key="4">
    <source>
        <dbReference type="SAM" id="MobiDB-lite"/>
    </source>
</evidence>
<dbReference type="Proteomes" id="UP001445335">
    <property type="component" value="Unassembled WGS sequence"/>
</dbReference>
<keyword evidence="3" id="KW-0539">Nucleus</keyword>
<sequence length="284" mass="30260">MHTHRLVARERKCRRHRAHSLTGAYTGRKMHAHHRDEPMMRLIPLEKANKRIVELHRPANLGPRKAHALPGSTRAAHVEPQLAVGAARLTCLVSTGGLRVWGNGVGCPAMLRAEPEQRPQSAALGPEEGAALLVLAAQAMKAEMAALASGSAPARAGSLKRIQMREGPGGADSGDAARGERGRSGSPAPRLRWTDELHARFLAAVEALGGADKTTPKQVLNEMKRGGVTEDLAGLTILHLKSHLQKYRTDNACRVSSRRAMRAAAYAAALANASAGLLMDADVA</sequence>
<feature type="region of interest" description="Disordered" evidence="4">
    <location>
        <begin position="164"/>
        <end position="191"/>
    </location>
</feature>
<evidence type="ECO:0008006" key="7">
    <source>
        <dbReference type="Google" id="ProtNLM"/>
    </source>
</evidence>
<organism evidence="5 6">
    <name type="scientific">Elliptochloris bilobata</name>
    <dbReference type="NCBI Taxonomy" id="381761"/>
    <lineage>
        <taxon>Eukaryota</taxon>
        <taxon>Viridiplantae</taxon>
        <taxon>Chlorophyta</taxon>
        <taxon>core chlorophytes</taxon>
        <taxon>Trebouxiophyceae</taxon>
        <taxon>Trebouxiophyceae incertae sedis</taxon>
        <taxon>Elliptochloris clade</taxon>
        <taxon>Elliptochloris</taxon>
    </lineage>
</organism>
<keyword evidence="1" id="KW-0805">Transcription regulation</keyword>
<dbReference type="InterPro" id="IPR009057">
    <property type="entry name" value="Homeodomain-like_sf"/>
</dbReference>
<dbReference type="SUPFAM" id="SSF46689">
    <property type="entry name" value="Homeodomain-like"/>
    <property type="match status" value="1"/>
</dbReference>
<evidence type="ECO:0000256" key="3">
    <source>
        <dbReference type="ARBA" id="ARBA00023242"/>
    </source>
</evidence>
<keyword evidence="2" id="KW-0804">Transcription</keyword>
<evidence type="ECO:0000256" key="2">
    <source>
        <dbReference type="ARBA" id="ARBA00023163"/>
    </source>
</evidence>
<dbReference type="GO" id="GO:0003700">
    <property type="term" value="F:DNA-binding transcription factor activity"/>
    <property type="evidence" value="ECO:0007669"/>
    <property type="project" value="InterPro"/>
</dbReference>
<dbReference type="PANTHER" id="PTHR31499:SF43">
    <property type="entry name" value="MYB FAMILY TRANSCRIPTION FACTOR APL"/>
    <property type="match status" value="1"/>
</dbReference>
<protein>
    <recommendedName>
        <fullName evidence="7">Myb-like domain-containing protein</fullName>
    </recommendedName>
</protein>
<dbReference type="NCBIfam" id="TIGR01557">
    <property type="entry name" value="myb_SHAQKYF"/>
    <property type="match status" value="1"/>
</dbReference>
<dbReference type="InterPro" id="IPR046955">
    <property type="entry name" value="PHR1-like"/>
</dbReference>
<name>A0AAW1RD12_9CHLO</name>
<proteinExistence type="predicted"/>
<dbReference type="Gene3D" id="1.10.10.60">
    <property type="entry name" value="Homeodomain-like"/>
    <property type="match status" value="1"/>
</dbReference>
<evidence type="ECO:0000313" key="6">
    <source>
        <dbReference type="Proteomes" id="UP001445335"/>
    </source>
</evidence>
<evidence type="ECO:0000313" key="5">
    <source>
        <dbReference type="EMBL" id="KAK9831460.1"/>
    </source>
</evidence>
<dbReference type="PANTHER" id="PTHR31499">
    <property type="entry name" value="MYB FAMILY TRANSCRIPTION FACTOR PHL11"/>
    <property type="match status" value="1"/>
</dbReference>
<dbReference type="EMBL" id="JALJOU010000046">
    <property type="protein sequence ID" value="KAK9831460.1"/>
    <property type="molecule type" value="Genomic_DNA"/>
</dbReference>
<reference evidence="5 6" key="1">
    <citation type="journal article" date="2024" name="Nat. Commun.">
        <title>Phylogenomics reveals the evolutionary origins of lichenization in chlorophyte algae.</title>
        <authorList>
            <person name="Puginier C."/>
            <person name="Libourel C."/>
            <person name="Otte J."/>
            <person name="Skaloud P."/>
            <person name="Haon M."/>
            <person name="Grisel S."/>
            <person name="Petersen M."/>
            <person name="Berrin J.G."/>
            <person name="Delaux P.M."/>
            <person name="Dal Grande F."/>
            <person name="Keller J."/>
        </authorList>
    </citation>
    <scope>NUCLEOTIDE SEQUENCE [LARGE SCALE GENOMIC DNA]</scope>
    <source>
        <strain evidence="5 6">SAG 245.80</strain>
    </source>
</reference>
<keyword evidence="6" id="KW-1185">Reference proteome</keyword>
<dbReference type="InterPro" id="IPR006447">
    <property type="entry name" value="Myb_dom_plants"/>
</dbReference>
<dbReference type="AlphaFoldDB" id="A0AAW1RD12"/>
<dbReference type="GO" id="GO:0003677">
    <property type="term" value="F:DNA binding"/>
    <property type="evidence" value="ECO:0007669"/>
    <property type="project" value="InterPro"/>
</dbReference>
<accession>A0AAW1RD12</accession>
<comment type="caution">
    <text evidence="5">The sequence shown here is derived from an EMBL/GenBank/DDBJ whole genome shotgun (WGS) entry which is preliminary data.</text>
</comment>
<gene>
    <name evidence="5" type="ORF">WJX81_007510</name>
</gene>
<evidence type="ECO:0000256" key="1">
    <source>
        <dbReference type="ARBA" id="ARBA00023015"/>
    </source>
</evidence>